<name>A0A1C5JLV6_9ACTN</name>
<dbReference type="CDD" id="cd02549">
    <property type="entry name" value="Peptidase_C39A"/>
    <property type="match status" value="1"/>
</dbReference>
<proteinExistence type="predicted"/>
<feature type="domain" description="Peptidase C39-like" evidence="2">
    <location>
        <begin position="232"/>
        <end position="383"/>
    </location>
</feature>
<dbReference type="Gene3D" id="3.90.70.10">
    <property type="entry name" value="Cysteine proteinases"/>
    <property type="match status" value="1"/>
</dbReference>
<feature type="compositionally biased region" description="Low complexity" evidence="1">
    <location>
        <begin position="198"/>
        <end position="208"/>
    </location>
</feature>
<keyword evidence="4" id="KW-1185">Reference proteome</keyword>
<sequence length="430" mass="44425">MTGRDVFYRGFRLTTGACPGTADGVRATAHGLALADPRPPDPDGPHESGSWTSPPVSAGFGVREIVPSWTARTPPGCWIEVEVRGWHDDAPGTGWYRLARWAEGEEPAHRCSVPGQRDPDAHVDTDTLVVDAATVTGWQVRVTLLRPRGASAGPTLHTIGAVATGAPPPGPTAGPGGGATGDVTGGVTDSLTAGPTDGPAAGLPAGQAGSAGGGGAGSVAGWAGAGARGRVLDVPRFSQRRHTGDETRWGGGGDSWCSPTCTSMVLAWWGAGPPPQRYAWVDPPGPRPVVVHAARHCYDDAYQGCGNWSFNTAYAGLHGVEAFVTRLRSLAEAEAFVAAGIPLVLSAAFRAGQVPGLDYDTRGHLMVLVGFTDAGDPVLNDPYAPDDESVRRTVDRRRFEAAWQGGSGGAAYVIHPASVALPPPPAQANW</sequence>
<evidence type="ECO:0000313" key="4">
    <source>
        <dbReference type="Proteomes" id="UP000198215"/>
    </source>
</evidence>
<dbReference type="RefSeq" id="WP_088978079.1">
    <property type="nucleotide sequence ID" value="NZ_LT607753.1"/>
</dbReference>
<feature type="compositionally biased region" description="Gly residues" evidence="1">
    <location>
        <begin position="173"/>
        <end position="184"/>
    </location>
</feature>
<feature type="region of interest" description="Disordered" evidence="1">
    <location>
        <begin position="32"/>
        <end position="57"/>
    </location>
</feature>
<accession>A0A1C5JLV6</accession>
<dbReference type="AlphaFoldDB" id="A0A1C5JLV6"/>
<dbReference type="Proteomes" id="UP000198215">
    <property type="component" value="Chromosome I"/>
</dbReference>
<evidence type="ECO:0000313" key="3">
    <source>
        <dbReference type="EMBL" id="SCG71463.1"/>
    </source>
</evidence>
<evidence type="ECO:0000259" key="2">
    <source>
        <dbReference type="Pfam" id="PF13529"/>
    </source>
</evidence>
<dbReference type="OrthoDB" id="9789941at2"/>
<dbReference type="Pfam" id="PF13529">
    <property type="entry name" value="Peptidase_C39_2"/>
    <property type="match status" value="1"/>
</dbReference>
<dbReference type="EMBL" id="LT607753">
    <property type="protein sequence ID" value="SCG71463.1"/>
    <property type="molecule type" value="Genomic_DNA"/>
</dbReference>
<protein>
    <submittedName>
        <fullName evidence="3">Peptidase_C39 like family protein</fullName>
    </submittedName>
</protein>
<dbReference type="InterPro" id="IPR039564">
    <property type="entry name" value="Peptidase_C39-like"/>
</dbReference>
<feature type="region of interest" description="Disordered" evidence="1">
    <location>
        <begin position="165"/>
        <end position="212"/>
    </location>
</feature>
<evidence type="ECO:0000256" key="1">
    <source>
        <dbReference type="SAM" id="MobiDB-lite"/>
    </source>
</evidence>
<dbReference type="InterPro" id="IPR039563">
    <property type="entry name" value="Peptidase_C39_single_dom"/>
</dbReference>
<reference evidence="4" key="1">
    <citation type="submission" date="2016-06" db="EMBL/GenBank/DDBJ databases">
        <authorList>
            <person name="Varghese N."/>
            <person name="Submissions Spin"/>
        </authorList>
    </citation>
    <scope>NUCLEOTIDE SEQUENCE [LARGE SCALE GENOMIC DNA]</scope>
    <source>
        <strain evidence="4">DSM 45161</strain>
    </source>
</reference>
<organism evidence="3 4">
    <name type="scientific">Micromonospora coxensis</name>
    <dbReference type="NCBI Taxonomy" id="356852"/>
    <lineage>
        <taxon>Bacteria</taxon>
        <taxon>Bacillati</taxon>
        <taxon>Actinomycetota</taxon>
        <taxon>Actinomycetes</taxon>
        <taxon>Micromonosporales</taxon>
        <taxon>Micromonosporaceae</taxon>
        <taxon>Micromonospora</taxon>
    </lineage>
</organism>
<gene>
    <name evidence="3" type="ORF">GA0070614_4841</name>
</gene>